<evidence type="ECO:0008006" key="3">
    <source>
        <dbReference type="Google" id="ProtNLM"/>
    </source>
</evidence>
<reference evidence="1 2" key="1">
    <citation type="submission" date="2020-08" db="EMBL/GenBank/DDBJ databases">
        <authorList>
            <person name="Liu C."/>
            <person name="Sun Q."/>
        </authorList>
    </citation>
    <scope>NUCLEOTIDE SEQUENCE [LARGE SCALE GENOMIC DNA]</scope>
    <source>
        <strain evidence="1 2">NSJ-62</strain>
    </source>
</reference>
<organism evidence="1 2">
    <name type="scientific">Oscillibacter hominis</name>
    <dbReference type="NCBI Taxonomy" id="2763056"/>
    <lineage>
        <taxon>Bacteria</taxon>
        <taxon>Bacillati</taxon>
        <taxon>Bacillota</taxon>
        <taxon>Clostridia</taxon>
        <taxon>Eubacteriales</taxon>
        <taxon>Oscillospiraceae</taxon>
        <taxon>Oscillibacter</taxon>
    </lineage>
</organism>
<dbReference type="KEGG" id="ohi:H8790_04190"/>
<dbReference type="EMBL" id="CP060490">
    <property type="protein sequence ID" value="QNL45226.1"/>
    <property type="molecule type" value="Genomic_DNA"/>
</dbReference>
<keyword evidence="2" id="KW-1185">Reference proteome</keyword>
<accession>A0A7G9B6P5</accession>
<protein>
    <recommendedName>
        <fullName evidence="3">Ferredoxin</fullName>
    </recommendedName>
</protein>
<proteinExistence type="predicted"/>
<name>A0A7G9B6P5_9FIRM</name>
<evidence type="ECO:0000313" key="2">
    <source>
        <dbReference type="Proteomes" id="UP000515960"/>
    </source>
</evidence>
<gene>
    <name evidence="1" type="ORF">H8790_04190</name>
</gene>
<evidence type="ECO:0000313" key="1">
    <source>
        <dbReference type="EMBL" id="QNL45226.1"/>
    </source>
</evidence>
<dbReference type="Proteomes" id="UP000515960">
    <property type="component" value="Chromosome"/>
</dbReference>
<dbReference type="AlphaFoldDB" id="A0A7G9B6P5"/>
<dbReference type="RefSeq" id="WP_187333679.1">
    <property type="nucleotide sequence ID" value="NZ_CP060490.1"/>
</dbReference>
<sequence length="139" mass="15062">MEKTCAGCGACGHPPQFPQFRPGRPPIPICRLSGEPGAFDNTHLLIAASCTAYTCSEFHQRFVRSRTVLIGCPDAEHSDYLEKLSTLIAENDVKTVTLVRMESACCDALAAAVRAALLGSEKFIPWQIITLRPDGSVVE</sequence>